<evidence type="ECO:0000313" key="1">
    <source>
        <dbReference type="EMBL" id="MVN86178.1"/>
    </source>
</evidence>
<keyword evidence="2" id="KW-1185">Reference proteome</keyword>
<dbReference type="RefSeq" id="WP_157458243.1">
    <property type="nucleotide sequence ID" value="NZ_WQLB01000005.1"/>
</dbReference>
<comment type="caution">
    <text evidence="1">The sequence shown here is derived from an EMBL/GenBank/DDBJ whole genome shotgun (WGS) entry which is preliminary data.</text>
</comment>
<reference evidence="1 2" key="1">
    <citation type="submission" date="2019-12" db="EMBL/GenBank/DDBJ databases">
        <title>Deinococcus sp. HMF7620 Genome sequencing and assembly.</title>
        <authorList>
            <person name="Kang H."/>
            <person name="Kim H."/>
            <person name="Joh K."/>
        </authorList>
    </citation>
    <scope>NUCLEOTIDE SEQUENCE [LARGE SCALE GENOMIC DNA]</scope>
    <source>
        <strain evidence="1 2">HMF7620</strain>
    </source>
</reference>
<evidence type="ECO:0000313" key="2">
    <source>
        <dbReference type="Proteomes" id="UP000483286"/>
    </source>
</evidence>
<dbReference type="EMBL" id="WQLB01000005">
    <property type="protein sequence ID" value="MVN86178.1"/>
    <property type="molecule type" value="Genomic_DNA"/>
</dbReference>
<protein>
    <submittedName>
        <fullName evidence="1">Uncharacterized protein</fullName>
    </submittedName>
</protein>
<dbReference type="Proteomes" id="UP000483286">
    <property type="component" value="Unassembled WGS sequence"/>
</dbReference>
<accession>A0A7C9LJU4</accession>
<dbReference type="AlphaFoldDB" id="A0A7C9LJU4"/>
<sequence length="232" mass="24330">MGRRVTELVAGLCGETALPLAPPLLAWAEASRPFLTFLDHHQSKVRRKLRQASGPEELADVAAELGLAAWLLGERRWTLVYEPLAASGRRGPDFQVASPDGGPGFFVEVTRLRPASTQATLVLKLARTVADKVGQLPAGAVNVLAVVLPPDTDGAPVWSAALRLLTAGAPAASGLDSRAFARGRAGLAALLLFSSAPPQAPGLLVPLPGARHPLPAATVRRLRALARYTDSN</sequence>
<gene>
    <name evidence="1" type="ORF">GO986_05315</name>
</gene>
<proteinExistence type="predicted"/>
<name>A0A7C9LJU4_9DEIO</name>
<organism evidence="1 2">
    <name type="scientific">Deinococcus arboris</name>
    <dbReference type="NCBI Taxonomy" id="2682977"/>
    <lineage>
        <taxon>Bacteria</taxon>
        <taxon>Thermotogati</taxon>
        <taxon>Deinococcota</taxon>
        <taxon>Deinococci</taxon>
        <taxon>Deinococcales</taxon>
        <taxon>Deinococcaceae</taxon>
        <taxon>Deinococcus</taxon>
    </lineage>
</organism>